<dbReference type="PANTHER" id="PTHR41534">
    <property type="entry name" value="BLR3401 PROTEIN"/>
    <property type="match status" value="1"/>
</dbReference>
<dbReference type="GO" id="GO:0019380">
    <property type="term" value="P:3-phenylpropionate catabolic process"/>
    <property type="evidence" value="ECO:0007669"/>
    <property type="project" value="TreeGrafter"/>
</dbReference>
<name>A0A8S8XCZ6_9PROT</name>
<dbReference type="Pfam" id="PF00866">
    <property type="entry name" value="Ring_hydroxyl_B"/>
    <property type="match status" value="1"/>
</dbReference>
<comment type="similarity">
    <text evidence="1">Belongs to the bacterial ring-hydroxylating dioxygenase beta subunit family.</text>
</comment>
<keyword evidence="2" id="KW-0560">Oxidoreductase</keyword>
<evidence type="ECO:0000256" key="1">
    <source>
        <dbReference type="ARBA" id="ARBA00009570"/>
    </source>
</evidence>
<dbReference type="Proteomes" id="UP000681075">
    <property type="component" value="Unassembled WGS sequence"/>
</dbReference>
<dbReference type="SUPFAM" id="SSF54427">
    <property type="entry name" value="NTF2-like"/>
    <property type="match status" value="1"/>
</dbReference>
<dbReference type="PANTHER" id="PTHR41534:SF2">
    <property type="entry name" value="3-PHENYLPROPIONATE_CINNAMIC ACID DIOXYGENASE SUBUNIT BETA"/>
    <property type="match status" value="1"/>
</dbReference>
<reference evidence="3" key="1">
    <citation type="submission" date="2021-02" db="EMBL/GenBank/DDBJ databases">
        <title>Genome sequence of Rhodospirillales sp. strain TMPK1 isolated from soil.</title>
        <authorList>
            <person name="Nakai R."/>
            <person name="Kusada H."/>
            <person name="Tamaki H."/>
        </authorList>
    </citation>
    <scope>NUCLEOTIDE SEQUENCE</scope>
    <source>
        <strain evidence="3">TMPK1</strain>
    </source>
</reference>
<evidence type="ECO:0000313" key="4">
    <source>
        <dbReference type="Proteomes" id="UP000681075"/>
    </source>
</evidence>
<dbReference type="InterPro" id="IPR000391">
    <property type="entry name" value="Rng_hydr_dOase-bsu"/>
</dbReference>
<organism evidence="3 4">
    <name type="scientific">Roseiterribacter gracilis</name>
    <dbReference type="NCBI Taxonomy" id="2812848"/>
    <lineage>
        <taxon>Bacteria</taxon>
        <taxon>Pseudomonadati</taxon>
        <taxon>Pseudomonadota</taxon>
        <taxon>Alphaproteobacteria</taxon>
        <taxon>Rhodospirillales</taxon>
        <taxon>Roseiterribacteraceae</taxon>
        <taxon>Roseiterribacter</taxon>
    </lineage>
</organism>
<evidence type="ECO:0000256" key="2">
    <source>
        <dbReference type="ARBA" id="ARBA00023002"/>
    </source>
</evidence>
<dbReference type="InterPro" id="IPR032710">
    <property type="entry name" value="NTF2-like_dom_sf"/>
</dbReference>
<dbReference type="NCBIfam" id="NF007479">
    <property type="entry name" value="PRK10069.1"/>
    <property type="match status" value="1"/>
</dbReference>
<evidence type="ECO:0000313" key="3">
    <source>
        <dbReference type="EMBL" id="GIL39137.1"/>
    </source>
</evidence>
<sequence length="167" mass="19678">MSSVLREEVESFLYEEAWLLDGERFRDWLGLMTQDVRYWMPALENRHRADAAVALQPDRMAFFDDDYKDLERRVLRFEQTTAWSESPATRHVHSISNIQLVAAPTDSEVGVRSVFANYRNRGERDEDLLMGRREDRLRRVDGTLRIAERKIFLAQNVLLSKNLNTFL</sequence>
<keyword evidence="4" id="KW-1185">Reference proteome</keyword>
<protein>
    <submittedName>
        <fullName evidence="3">3-phenylpropionate/cinnamic acid dioxygenase subunit beta</fullName>
    </submittedName>
</protein>
<dbReference type="CDD" id="cd00667">
    <property type="entry name" value="ring_hydroxylating_dioxygenases_beta"/>
    <property type="match status" value="1"/>
</dbReference>
<dbReference type="AlphaFoldDB" id="A0A8S8XCZ6"/>
<gene>
    <name evidence="3" type="primary">hcaF</name>
    <name evidence="3" type="ORF">TMPK1_13740</name>
</gene>
<dbReference type="RefSeq" id="WP_420242235.1">
    <property type="nucleotide sequence ID" value="NZ_BOPV01000001.1"/>
</dbReference>
<dbReference type="Gene3D" id="3.10.450.50">
    <property type="match status" value="1"/>
</dbReference>
<dbReference type="GO" id="GO:0051213">
    <property type="term" value="F:dioxygenase activity"/>
    <property type="evidence" value="ECO:0007669"/>
    <property type="project" value="UniProtKB-KW"/>
</dbReference>
<accession>A0A8S8XCZ6</accession>
<comment type="caution">
    <text evidence="3">The sequence shown here is derived from an EMBL/GenBank/DDBJ whole genome shotgun (WGS) entry which is preliminary data.</text>
</comment>
<dbReference type="EMBL" id="BOPV01000001">
    <property type="protein sequence ID" value="GIL39137.1"/>
    <property type="molecule type" value="Genomic_DNA"/>
</dbReference>
<keyword evidence="3" id="KW-0223">Dioxygenase</keyword>
<proteinExistence type="inferred from homology"/>